<dbReference type="GO" id="GO:0003677">
    <property type="term" value="F:DNA binding"/>
    <property type="evidence" value="ECO:0000318"/>
    <property type="project" value="GO_Central"/>
</dbReference>
<evidence type="ECO:0000256" key="1">
    <source>
        <dbReference type="PROSITE-ProRule" id="PRU00267"/>
    </source>
</evidence>
<dbReference type="SUPFAM" id="SSF47095">
    <property type="entry name" value="HMG-box"/>
    <property type="match status" value="1"/>
</dbReference>
<keyword evidence="1" id="KW-0238">DNA-binding</keyword>
<comment type="caution">
    <text evidence="4">The sequence shown here is derived from an EMBL/GenBank/DDBJ whole genome shotgun (WGS) entry which is preliminary data.</text>
</comment>
<gene>
    <name evidence="4" type="ORF">T459_31015</name>
</gene>
<dbReference type="EMBL" id="AYRZ02000012">
    <property type="protein sequence ID" value="PHT66590.1"/>
    <property type="molecule type" value="Genomic_DNA"/>
</dbReference>
<name>A0A2G2YA27_CAPAN</name>
<dbReference type="InterPro" id="IPR036910">
    <property type="entry name" value="HMG_box_dom_sf"/>
</dbReference>
<dbReference type="PROSITE" id="PS50118">
    <property type="entry name" value="HMG_BOX_2"/>
    <property type="match status" value="1"/>
</dbReference>
<evidence type="ECO:0000259" key="3">
    <source>
        <dbReference type="PROSITE" id="PS50118"/>
    </source>
</evidence>
<dbReference type="AlphaFoldDB" id="A0A2G2YA27"/>
<dbReference type="InterPro" id="IPR009071">
    <property type="entry name" value="HMG_box_dom"/>
</dbReference>
<feature type="compositionally biased region" description="Polar residues" evidence="2">
    <location>
        <begin position="38"/>
        <end position="62"/>
    </location>
</feature>
<dbReference type="Gene3D" id="1.10.30.10">
    <property type="entry name" value="High mobility group box domain"/>
    <property type="match status" value="1"/>
</dbReference>
<dbReference type="STRING" id="4072.A0A2G2YA27"/>
<evidence type="ECO:0000313" key="4">
    <source>
        <dbReference type="EMBL" id="PHT66590.1"/>
    </source>
</evidence>
<reference evidence="4 5" key="1">
    <citation type="journal article" date="2014" name="Nat. Genet.">
        <title>Genome sequence of the hot pepper provides insights into the evolution of pungency in Capsicum species.</title>
        <authorList>
            <person name="Kim S."/>
            <person name="Park M."/>
            <person name="Yeom S.I."/>
            <person name="Kim Y.M."/>
            <person name="Lee J.M."/>
            <person name="Lee H.A."/>
            <person name="Seo E."/>
            <person name="Choi J."/>
            <person name="Cheong K."/>
            <person name="Kim K.T."/>
            <person name="Jung K."/>
            <person name="Lee G.W."/>
            <person name="Oh S.K."/>
            <person name="Bae C."/>
            <person name="Kim S.B."/>
            <person name="Lee H.Y."/>
            <person name="Kim S.Y."/>
            <person name="Kim M.S."/>
            <person name="Kang B.C."/>
            <person name="Jo Y.D."/>
            <person name="Yang H.B."/>
            <person name="Jeong H.J."/>
            <person name="Kang W.H."/>
            <person name="Kwon J.K."/>
            <person name="Shin C."/>
            <person name="Lim J.Y."/>
            <person name="Park J.H."/>
            <person name="Huh J.H."/>
            <person name="Kim J.S."/>
            <person name="Kim B.D."/>
            <person name="Cohen O."/>
            <person name="Paran I."/>
            <person name="Suh M.C."/>
            <person name="Lee S.B."/>
            <person name="Kim Y.K."/>
            <person name="Shin Y."/>
            <person name="Noh S.J."/>
            <person name="Park J."/>
            <person name="Seo Y.S."/>
            <person name="Kwon S.Y."/>
            <person name="Kim H.A."/>
            <person name="Park J.M."/>
            <person name="Kim H.J."/>
            <person name="Choi S.B."/>
            <person name="Bosland P.W."/>
            <person name="Reeves G."/>
            <person name="Jo S.H."/>
            <person name="Lee B.W."/>
            <person name="Cho H.T."/>
            <person name="Choi H.S."/>
            <person name="Lee M.S."/>
            <person name="Yu Y."/>
            <person name="Do Choi Y."/>
            <person name="Park B.S."/>
            <person name="van Deynze A."/>
            <person name="Ashrafi H."/>
            <person name="Hill T."/>
            <person name="Kim W.T."/>
            <person name="Pai H.S."/>
            <person name="Ahn H.K."/>
            <person name="Yeam I."/>
            <person name="Giovannoni J.J."/>
            <person name="Rose J.K."/>
            <person name="Sorensen I."/>
            <person name="Lee S.J."/>
            <person name="Kim R.W."/>
            <person name="Choi I.Y."/>
            <person name="Choi B.S."/>
            <person name="Lim J.S."/>
            <person name="Lee Y.H."/>
            <person name="Choi D."/>
        </authorList>
    </citation>
    <scope>NUCLEOTIDE SEQUENCE [LARGE SCALE GENOMIC DNA]</scope>
    <source>
        <strain evidence="5">cv. CM334</strain>
    </source>
</reference>
<dbReference type="PANTHER" id="PTHR46691:SF1">
    <property type="entry name" value="AT-RICH INTERACTIVE DOMAIN-CONTAINING PROTEIN 2"/>
    <property type="match status" value="1"/>
</dbReference>
<dbReference type="OMA" id="ANAEQEH"/>
<dbReference type="Pfam" id="PF09011">
    <property type="entry name" value="HMG_box_2"/>
    <property type="match status" value="1"/>
</dbReference>
<protein>
    <submittedName>
        <fullName evidence="4">High mobility group B protein 9</fullName>
    </submittedName>
</protein>
<dbReference type="Gramene" id="PHT66590">
    <property type="protein sequence ID" value="PHT66590"/>
    <property type="gene ID" value="T459_31015"/>
</dbReference>
<feature type="DNA-binding region" description="HMG box" evidence="1">
    <location>
        <begin position="74"/>
        <end position="141"/>
    </location>
</feature>
<feature type="domain" description="HMG box" evidence="3">
    <location>
        <begin position="74"/>
        <end position="141"/>
    </location>
</feature>
<evidence type="ECO:0000313" key="5">
    <source>
        <dbReference type="Proteomes" id="UP000222542"/>
    </source>
</evidence>
<keyword evidence="1" id="KW-0539">Nucleus</keyword>
<accession>A0A2G2YA27</accession>
<feature type="region of interest" description="Disordered" evidence="2">
    <location>
        <begin position="38"/>
        <end position="77"/>
    </location>
</feature>
<organism evidence="4 5">
    <name type="scientific">Capsicum annuum</name>
    <name type="common">Capsicum pepper</name>
    <dbReference type="NCBI Taxonomy" id="4072"/>
    <lineage>
        <taxon>Eukaryota</taxon>
        <taxon>Viridiplantae</taxon>
        <taxon>Streptophyta</taxon>
        <taxon>Embryophyta</taxon>
        <taxon>Tracheophyta</taxon>
        <taxon>Spermatophyta</taxon>
        <taxon>Magnoliopsida</taxon>
        <taxon>eudicotyledons</taxon>
        <taxon>Gunneridae</taxon>
        <taxon>Pentapetalae</taxon>
        <taxon>asterids</taxon>
        <taxon>lamiids</taxon>
        <taxon>Solanales</taxon>
        <taxon>Solanaceae</taxon>
        <taxon>Solanoideae</taxon>
        <taxon>Capsiceae</taxon>
        <taxon>Capsicum</taxon>
    </lineage>
</organism>
<evidence type="ECO:0000256" key="2">
    <source>
        <dbReference type="SAM" id="MobiDB-lite"/>
    </source>
</evidence>
<dbReference type="PANTHER" id="PTHR46691">
    <property type="entry name" value="HIGH MOBILITY GROUP B PROTEIN 9"/>
    <property type="match status" value="1"/>
</dbReference>
<reference evidence="4 5" key="2">
    <citation type="journal article" date="2017" name="Genome Biol.">
        <title>New reference genome sequences of hot pepper reveal the massive evolution of plant disease-resistance genes by retroduplication.</title>
        <authorList>
            <person name="Kim S."/>
            <person name="Park J."/>
            <person name="Yeom S.I."/>
            <person name="Kim Y.M."/>
            <person name="Seo E."/>
            <person name="Kim K.T."/>
            <person name="Kim M.S."/>
            <person name="Lee J.M."/>
            <person name="Cheong K."/>
            <person name="Shin H.S."/>
            <person name="Kim S.B."/>
            <person name="Han K."/>
            <person name="Lee J."/>
            <person name="Park M."/>
            <person name="Lee H.A."/>
            <person name="Lee H.Y."/>
            <person name="Lee Y."/>
            <person name="Oh S."/>
            <person name="Lee J.H."/>
            <person name="Choi E."/>
            <person name="Choi E."/>
            <person name="Lee S.E."/>
            <person name="Jeon J."/>
            <person name="Kim H."/>
            <person name="Choi G."/>
            <person name="Song H."/>
            <person name="Lee J."/>
            <person name="Lee S.C."/>
            <person name="Kwon J.K."/>
            <person name="Lee H.Y."/>
            <person name="Koo N."/>
            <person name="Hong Y."/>
            <person name="Kim R.W."/>
            <person name="Kang W.H."/>
            <person name="Huh J.H."/>
            <person name="Kang B.C."/>
            <person name="Yang T.J."/>
            <person name="Lee Y.H."/>
            <person name="Bennetzen J.L."/>
            <person name="Choi D."/>
        </authorList>
    </citation>
    <scope>NUCLEOTIDE SEQUENCE [LARGE SCALE GENOMIC DNA]</scope>
    <source>
        <strain evidence="5">cv. CM334</strain>
    </source>
</reference>
<dbReference type="Proteomes" id="UP000222542">
    <property type="component" value="Unassembled WGS sequence"/>
</dbReference>
<proteinExistence type="predicted"/>
<dbReference type="SMART" id="SM00398">
    <property type="entry name" value="HMG"/>
    <property type="match status" value="1"/>
</dbReference>
<dbReference type="GO" id="GO:0005634">
    <property type="term" value="C:nucleus"/>
    <property type="evidence" value="ECO:0000318"/>
    <property type="project" value="GO_Central"/>
</dbReference>
<sequence>MSFQAEGTIYGKFDDGYLVSIKLGSEVLNGVLSHQYQQVPSPSSGLSGQTCNSVAPSNSGSGNKRKKRRDANLPKSKRSGYNFFFAEQHSMLKSLRLRRDKEFTKKIAESWNNLSPEVKKVYQNYGMEDQERYQRELKEYKKRTMTTSEEKEKDM</sequence>
<keyword evidence="5" id="KW-1185">Reference proteome</keyword>